<evidence type="ECO:0000313" key="2">
    <source>
        <dbReference type="EnsemblProtists" id="EOD16104"/>
    </source>
</evidence>
<proteinExistence type="predicted"/>
<dbReference type="PaxDb" id="2903-EOD05292"/>
<keyword evidence="1" id="KW-0472">Membrane</keyword>
<dbReference type="eggNOG" id="ENOG502T0TT">
    <property type="taxonomic scope" value="Eukaryota"/>
</dbReference>
<dbReference type="GeneID" id="17251636"/>
<keyword evidence="1" id="KW-0812">Transmembrane</keyword>
<organism evidence="2 3">
    <name type="scientific">Emiliania huxleyi (strain CCMP1516)</name>
    <dbReference type="NCBI Taxonomy" id="280463"/>
    <lineage>
        <taxon>Eukaryota</taxon>
        <taxon>Haptista</taxon>
        <taxon>Haptophyta</taxon>
        <taxon>Prymnesiophyceae</taxon>
        <taxon>Isochrysidales</taxon>
        <taxon>Noelaerhabdaceae</taxon>
        <taxon>Emiliania</taxon>
    </lineage>
</organism>
<dbReference type="AlphaFoldDB" id="A0A0D3IXW9"/>
<dbReference type="RefSeq" id="XP_005757721.1">
    <property type="nucleotide sequence ID" value="XM_005757664.1"/>
</dbReference>
<accession>A0A0D3IXW9</accession>
<reference evidence="3" key="1">
    <citation type="journal article" date="2013" name="Nature">
        <title>Pan genome of the phytoplankton Emiliania underpins its global distribution.</title>
        <authorList>
            <person name="Read B.A."/>
            <person name="Kegel J."/>
            <person name="Klute M.J."/>
            <person name="Kuo A."/>
            <person name="Lefebvre S.C."/>
            <person name="Maumus F."/>
            <person name="Mayer C."/>
            <person name="Miller J."/>
            <person name="Monier A."/>
            <person name="Salamov A."/>
            <person name="Young J."/>
            <person name="Aguilar M."/>
            <person name="Claverie J.M."/>
            <person name="Frickenhaus S."/>
            <person name="Gonzalez K."/>
            <person name="Herman E.K."/>
            <person name="Lin Y.C."/>
            <person name="Napier J."/>
            <person name="Ogata H."/>
            <person name="Sarno A.F."/>
            <person name="Shmutz J."/>
            <person name="Schroeder D."/>
            <person name="de Vargas C."/>
            <person name="Verret F."/>
            <person name="von Dassow P."/>
            <person name="Valentin K."/>
            <person name="Van de Peer Y."/>
            <person name="Wheeler G."/>
            <person name="Dacks J.B."/>
            <person name="Delwiche C.F."/>
            <person name="Dyhrman S.T."/>
            <person name="Glockner G."/>
            <person name="John U."/>
            <person name="Richards T."/>
            <person name="Worden A.Z."/>
            <person name="Zhang X."/>
            <person name="Grigoriev I.V."/>
            <person name="Allen A.E."/>
            <person name="Bidle K."/>
            <person name="Borodovsky M."/>
            <person name="Bowler C."/>
            <person name="Brownlee C."/>
            <person name="Cock J.M."/>
            <person name="Elias M."/>
            <person name="Gladyshev V.N."/>
            <person name="Groth M."/>
            <person name="Guda C."/>
            <person name="Hadaegh A."/>
            <person name="Iglesias-Rodriguez M.D."/>
            <person name="Jenkins J."/>
            <person name="Jones B.M."/>
            <person name="Lawson T."/>
            <person name="Leese F."/>
            <person name="Lindquist E."/>
            <person name="Lobanov A."/>
            <person name="Lomsadze A."/>
            <person name="Malik S.B."/>
            <person name="Marsh M.E."/>
            <person name="Mackinder L."/>
            <person name="Mock T."/>
            <person name="Mueller-Roeber B."/>
            <person name="Pagarete A."/>
            <person name="Parker M."/>
            <person name="Probert I."/>
            <person name="Quesneville H."/>
            <person name="Raines C."/>
            <person name="Rensing S.A."/>
            <person name="Riano-Pachon D.M."/>
            <person name="Richier S."/>
            <person name="Rokitta S."/>
            <person name="Shiraiwa Y."/>
            <person name="Soanes D.M."/>
            <person name="van der Giezen M."/>
            <person name="Wahlund T.M."/>
            <person name="Williams B."/>
            <person name="Wilson W."/>
            <person name="Wolfe G."/>
            <person name="Wurch L.L."/>
        </authorList>
    </citation>
    <scope>NUCLEOTIDE SEQUENCE</scope>
</reference>
<dbReference type="Proteomes" id="UP000013827">
    <property type="component" value="Unassembled WGS sequence"/>
</dbReference>
<dbReference type="EnsemblProtists" id="EOD16104">
    <property type="protein sequence ID" value="EOD16104"/>
    <property type="gene ID" value="EMIHUDRAFT_459215"/>
</dbReference>
<feature type="transmembrane region" description="Helical" evidence="1">
    <location>
        <begin position="131"/>
        <end position="150"/>
    </location>
</feature>
<keyword evidence="3" id="KW-1185">Reference proteome</keyword>
<dbReference type="GeneID" id="17262248"/>
<feature type="transmembrane region" description="Helical" evidence="1">
    <location>
        <begin position="77"/>
        <end position="95"/>
    </location>
</feature>
<evidence type="ECO:0000313" key="3">
    <source>
        <dbReference type="Proteomes" id="UP000013827"/>
    </source>
</evidence>
<dbReference type="KEGG" id="ehx:EMIHUDRAFT_459215"/>
<dbReference type="OMA" id="NCAGGRI"/>
<dbReference type="KEGG" id="ehx:EMIHUDRAFT_448603"/>
<evidence type="ECO:0000256" key="1">
    <source>
        <dbReference type="SAM" id="Phobius"/>
    </source>
</evidence>
<feature type="transmembrane region" description="Helical" evidence="1">
    <location>
        <begin position="162"/>
        <end position="182"/>
    </location>
</feature>
<keyword evidence="1" id="KW-1133">Transmembrane helix</keyword>
<name>A0A0D3IXW9_EMIH1</name>
<sequence length="243" mass="25251">MIHSALPALLHVAATPRAAPELALASHAADAAALFGNMQGTAALLTGGLVPLASFAGPKPQSSDSPNTARLKRLHMLVAWTSLVSELTAIMYATIARNVLLEAAVPHTHSLKELLLRGEYALAWTGVNSHFLFGLLGFVSTVSLNAWLSFGCNCAGGRIGPALACGASSALLLMLSVVNSAVGKGDAQSVQHLPSLLGLFQRYAFLLLAEVFVRRKMLIGIAIALSAVAVVQGALWVVQVPGD</sequence>
<feature type="transmembrane region" description="Helical" evidence="1">
    <location>
        <begin position="194"/>
        <end position="213"/>
    </location>
</feature>
<dbReference type="RefSeq" id="XP_005768533.1">
    <property type="nucleotide sequence ID" value="XM_005768476.1"/>
</dbReference>
<protein>
    <submittedName>
        <fullName evidence="2">Uncharacterized protein</fullName>
    </submittedName>
</protein>
<dbReference type="EnsemblProtists" id="EOD05292">
    <property type="protein sequence ID" value="EOD05292"/>
    <property type="gene ID" value="EMIHUDRAFT_448603"/>
</dbReference>
<feature type="transmembrane region" description="Helical" evidence="1">
    <location>
        <begin position="218"/>
        <end position="238"/>
    </location>
</feature>
<dbReference type="HOGENOM" id="CLU_1144354_0_0_1"/>
<reference evidence="2" key="2">
    <citation type="submission" date="2024-10" db="UniProtKB">
        <authorList>
            <consortium name="EnsemblProtists"/>
        </authorList>
    </citation>
    <scope>IDENTIFICATION</scope>
</reference>
<feature type="transmembrane region" description="Helical" evidence="1">
    <location>
        <begin position="35"/>
        <end position="56"/>
    </location>
</feature>